<evidence type="ECO:0000313" key="2">
    <source>
        <dbReference type="Proteomes" id="UP001500280"/>
    </source>
</evidence>
<gene>
    <name evidence="1" type="ORF">GCM10009745_03920</name>
</gene>
<protein>
    <recommendedName>
        <fullName evidence="3">DUF3800 domain-containing protein</fullName>
    </recommendedName>
</protein>
<organism evidence="1 2">
    <name type="scientific">Kribbella yunnanensis</name>
    <dbReference type="NCBI Taxonomy" id="190194"/>
    <lineage>
        <taxon>Bacteria</taxon>
        <taxon>Bacillati</taxon>
        <taxon>Actinomycetota</taxon>
        <taxon>Actinomycetes</taxon>
        <taxon>Propionibacteriales</taxon>
        <taxon>Kribbellaceae</taxon>
        <taxon>Kribbella</taxon>
    </lineage>
</organism>
<keyword evidence="2" id="KW-1185">Reference proteome</keyword>
<reference evidence="1 2" key="1">
    <citation type="journal article" date="2019" name="Int. J. Syst. Evol. Microbiol.">
        <title>The Global Catalogue of Microorganisms (GCM) 10K type strain sequencing project: providing services to taxonomists for standard genome sequencing and annotation.</title>
        <authorList>
            <consortium name="The Broad Institute Genomics Platform"/>
            <consortium name="The Broad Institute Genome Sequencing Center for Infectious Disease"/>
            <person name="Wu L."/>
            <person name="Ma J."/>
        </authorList>
    </citation>
    <scope>NUCLEOTIDE SEQUENCE [LARGE SCALE GENOMIC DNA]</scope>
    <source>
        <strain evidence="1 2">JCM 14307</strain>
    </source>
</reference>
<name>A0ABN2G563_9ACTN</name>
<evidence type="ECO:0000313" key="1">
    <source>
        <dbReference type="EMBL" id="GAA1665246.1"/>
    </source>
</evidence>
<dbReference type="EMBL" id="BAAANF010000002">
    <property type="protein sequence ID" value="GAA1665246.1"/>
    <property type="molecule type" value="Genomic_DNA"/>
</dbReference>
<evidence type="ECO:0008006" key="3">
    <source>
        <dbReference type="Google" id="ProtNLM"/>
    </source>
</evidence>
<proteinExistence type="predicted"/>
<sequence length="224" mass="24738">MTPPAGPGQRGVLKGHYEQIGTGPIAYLDETYHVEKDGRSRFYVMAAVVVLEPDRDALRNELDDLVPTGWWHTTNELRSTDGRTHVRTLLETLRVPDETCLIVDKVSVDDDDDKDGTRARGAVLGRLLTALHTAEHGTHPPVELAVIEEHRIARINNYDRAIRADLIVSGAIAQSMALVSVSPGSEHLLWLPDLACSAYRQKKVGARGDLFAVIEDLAHVMRLP</sequence>
<dbReference type="Proteomes" id="UP001500280">
    <property type="component" value="Unassembled WGS sequence"/>
</dbReference>
<dbReference type="RefSeq" id="WP_344144496.1">
    <property type="nucleotide sequence ID" value="NZ_BAAANF010000002.1"/>
</dbReference>
<comment type="caution">
    <text evidence="1">The sequence shown here is derived from an EMBL/GenBank/DDBJ whole genome shotgun (WGS) entry which is preliminary data.</text>
</comment>
<accession>A0ABN2G563</accession>